<evidence type="ECO:0000256" key="5">
    <source>
        <dbReference type="HAMAP-Rule" id="MF_00527"/>
    </source>
</evidence>
<dbReference type="HAMAP" id="MF_00527">
    <property type="entry name" value="3MGH"/>
    <property type="match status" value="1"/>
</dbReference>
<evidence type="ECO:0000256" key="3">
    <source>
        <dbReference type="ARBA" id="ARBA00022801"/>
    </source>
</evidence>
<dbReference type="PATRIC" id="fig|1619025.3.peg.30"/>
<dbReference type="InterPro" id="IPR011034">
    <property type="entry name" value="Formyl_transferase-like_C_sf"/>
</dbReference>
<dbReference type="EMBL" id="LCJR01000001">
    <property type="protein sequence ID" value="KKT82772.1"/>
    <property type="molecule type" value="Genomic_DNA"/>
</dbReference>
<dbReference type="PANTHER" id="PTHR10429:SF0">
    <property type="entry name" value="DNA-3-METHYLADENINE GLYCOSYLASE"/>
    <property type="match status" value="1"/>
</dbReference>
<dbReference type="SUPFAM" id="SSF50486">
    <property type="entry name" value="FMT C-terminal domain-like"/>
    <property type="match status" value="1"/>
</dbReference>
<keyword evidence="3 5" id="KW-0378">Hydrolase</keyword>
<evidence type="ECO:0000256" key="4">
    <source>
        <dbReference type="ARBA" id="ARBA00023204"/>
    </source>
</evidence>
<name>A0A0G1MPN9_9BACT</name>
<dbReference type="NCBIfam" id="TIGR00567">
    <property type="entry name" value="3mg"/>
    <property type="match status" value="1"/>
</dbReference>
<dbReference type="Gene3D" id="3.10.300.10">
    <property type="entry name" value="Methylpurine-DNA glycosylase (MPG)"/>
    <property type="match status" value="1"/>
</dbReference>
<dbReference type="GO" id="GO:0003905">
    <property type="term" value="F:alkylbase DNA N-glycosylase activity"/>
    <property type="evidence" value="ECO:0007669"/>
    <property type="project" value="InterPro"/>
</dbReference>
<comment type="caution">
    <text evidence="6">The sequence shown here is derived from an EMBL/GenBank/DDBJ whole genome shotgun (WGS) entry which is preliminary data.</text>
</comment>
<sequence>MNYKYSIRLKTSFFNRSTVVVARQLLGKYLVRRIGGNLIRAKITETEAYCGFKDKASHASRGLTSRTKIMFGPPGHAYVYMIYGMYHCLNVVTEKEGYPAAVLIRKAEIINPKFEALNTKQRPKIRNSKFKTDLNLQLKGPGIICRELKIDKHLNGVDICKVKELWIEEGGEEVKPGQIKKGKRIGVDYAGAWRHKLWRFYI</sequence>
<reference evidence="6 7" key="1">
    <citation type="journal article" date="2015" name="Nature">
        <title>rRNA introns, odd ribosomes, and small enigmatic genomes across a large radiation of phyla.</title>
        <authorList>
            <person name="Brown C.T."/>
            <person name="Hug L.A."/>
            <person name="Thomas B.C."/>
            <person name="Sharon I."/>
            <person name="Castelle C.J."/>
            <person name="Singh A."/>
            <person name="Wilkins M.J."/>
            <person name="Williams K.H."/>
            <person name="Banfield J.F."/>
        </authorList>
    </citation>
    <scope>NUCLEOTIDE SEQUENCE [LARGE SCALE GENOMIC DNA]</scope>
</reference>
<accession>A0A0G1MPN9</accession>
<keyword evidence="2 5" id="KW-0227">DNA damage</keyword>
<dbReference type="Proteomes" id="UP000034032">
    <property type="component" value="Unassembled WGS sequence"/>
</dbReference>
<evidence type="ECO:0000313" key="6">
    <source>
        <dbReference type="EMBL" id="KKT82772.1"/>
    </source>
</evidence>
<dbReference type="CDD" id="cd00540">
    <property type="entry name" value="AAG"/>
    <property type="match status" value="1"/>
</dbReference>
<dbReference type="PANTHER" id="PTHR10429">
    <property type="entry name" value="DNA-3-METHYLADENINE GLYCOSYLASE"/>
    <property type="match status" value="1"/>
</dbReference>
<evidence type="ECO:0000313" key="7">
    <source>
        <dbReference type="Proteomes" id="UP000034032"/>
    </source>
</evidence>
<evidence type="ECO:0000256" key="1">
    <source>
        <dbReference type="ARBA" id="ARBA00009232"/>
    </source>
</evidence>
<proteinExistence type="inferred from homology"/>
<keyword evidence="4 5" id="KW-0234">DNA repair</keyword>
<comment type="similarity">
    <text evidence="1 5">Belongs to the DNA glycosylase MPG family.</text>
</comment>
<dbReference type="GO" id="GO:0003677">
    <property type="term" value="F:DNA binding"/>
    <property type="evidence" value="ECO:0007669"/>
    <property type="project" value="InterPro"/>
</dbReference>
<dbReference type="InterPro" id="IPR036995">
    <property type="entry name" value="MPG_sf"/>
</dbReference>
<gene>
    <name evidence="6" type="ORF">UW79_C0001G0028</name>
</gene>
<organism evidence="6 7">
    <name type="scientific">Candidatus Yanofskybacteria bacterium GW2011_GWA2_44_9</name>
    <dbReference type="NCBI Taxonomy" id="1619025"/>
    <lineage>
        <taxon>Bacteria</taxon>
        <taxon>Candidatus Yanofskyibacteriota</taxon>
    </lineage>
</organism>
<dbReference type="EC" id="3.2.2.-" evidence="5"/>
<dbReference type="AlphaFoldDB" id="A0A0G1MPN9"/>
<dbReference type="GO" id="GO:0006284">
    <property type="term" value="P:base-excision repair"/>
    <property type="evidence" value="ECO:0007669"/>
    <property type="project" value="InterPro"/>
</dbReference>
<dbReference type="Pfam" id="PF02245">
    <property type="entry name" value="Pur_DNA_glyco"/>
    <property type="match status" value="1"/>
</dbReference>
<protein>
    <recommendedName>
        <fullName evidence="5">Putative 3-methyladenine DNA glycosylase</fullName>
        <ecNumber evidence="5">3.2.2.-</ecNumber>
    </recommendedName>
</protein>
<dbReference type="FunFam" id="3.10.300.10:FF:000001">
    <property type="entry name" value="Putative 3-methyladenine DNA glycosylase"/>
    <property type="match status" value="1"/>
</dbReference>
<evidence type="ECO:0000256" key="2">
    <source>
        <dbReference type="ARBA" id="ARBA00022763"/>
    </source>
</evidence>
<dbReference type="InterPro" id="IPR003180">
    <property type="entry name" value="MPG"/>
</dbReference>